<evidence type="ECO:0000313" key="2">
    <source>
        <dbReference type="EMBL" id="BCS22876.1"/>
    </source>
</evidence>
<reference evidence="2" key="2">
    <citation type="submission" date="2021-02" db="EMBL/GenBank/DDBJ databases">
        <title>Aspergillus puulaauensis MK2 genome sequence.</title>
        <authorList>
            <person name="Futagami T."/>
            <person name="Mori K."/>
            <person name="Kadooka C."/>
            <person name="Tanaka T."/>
        </authorList>
    </citation>
    <scope>NUCLEOTIDE SEQUENCE</scope>
    <source>
        <strain evidence="2">MK2</strain>
    </source>
</reference>
<gene>
    <name evidence="2" type="ORF">APUU_31101S</name>
</gene>
<dbReference type="Proteomes" id="UP000654913">
    <property type="component" value="Chromosome 3"/>
</dbReference>
<dbReference type="RefSeq" id="XP_041555070.1">
    <property type="nucleotide sequence ID" value="XM_041702268.1"/>
</dbReference>
<accession>A0A7R7XJY6</accession>
<sequence length="809" mass="90366">MVMMSDKLSREVERLVNAPYAPSLQDLYILTRQLPLTVVCSWVSQKPCQVVPLVDVLVEGLTRSRFALPLLTYFALAQEFRDTLLQRYPYHLDQFLQQSTEGSEAECLPACVSLLSFPLPCGIIPPASLAPLVMQMIERMRVNPCADTVRPLYLVSSCLQASGVLFELPLDVMTCFQTELTKTLRNLEDHMGNLLCLATFARLGSCKSWNAETENAADTPTWLQNIRHFFGPKRGLKTLDLVVLRVILACSSNYGNLTVQQSAESIRFAISICDGVDKAQRECWIEGNSIKLAKLLEKVTRDGIDHSVQILGVSFLTSLVPAASLPHELKRVSLESILSNNALAIMEALPTHIITRLVGAWTTSSDEYGLEIVLHYITSTLSARATDIIDLTKLRISKLALDGLRSSDVQLADTVSEKYGPTIYNLMESFPRTPAGLDCNGNIVCPASVSSLENDLLSDLILFWFEATMLRNAQAQSLSPGSAGLISFVTRSKLLLPETKCTLSQVKPLEFRTTMPSLKTEGTATVSRNDWRTGMRDMMAANTQMANDSITRKIEDICYDLEQRCGNIEAPLRAAEGERDKYCLEAEQLKEQNHDLEYRLQQASGTIAELRVEMSRLEEHANSASHRGDELSACLAQAQNDLEELQRTSQDTISSERELSRTRELGIIASLTEKDERLDELQEETKCQTEINEDLRTKLASASKDNASFLEEIAAVKSEASILQTYLEQNKASLAQKDTAIERLMNEKESADNSAKELEKKLHEQASETENLKATLHDTTEKLRTELEEFRRNSEIQSSRMAEEVSLFK</sequence>
<dbReference type="OrthoDB" id="5332870at2759"/>
<reference evidence="2" key="1">
    <citation type="submission" date="2021-01" db="EMBL/GenBank/DDBJ databases">
        <authorList>
            <consortium name="Aspergillus puulaauensis MK2 genome sequencing consortium"/>
            <person name="Kazuki M."/>
            <person name="Futagami T."/>
        </authorList>
    </citation>
    <scope>NUCLEOTIDE SEQUENCE</scope>
    <source>
        <strain evidence="2">MK2</strain>
    </source>
</reference>
<evidence type="ECO:0000313" key="3">
    <source>
        <dbReference type="Proteomes" id="UP000654913"/>
    </source>
</evidence>
<dbReference type="AlphaFoldDB" id="A0A7R7XJY6"/>
<protein>
    <submittedName>
        <fullName evidence="2">Uncharacterized protein</fullName>
    </submittedName>
</protein>
<proteinExistence type="predicted"/>
<dbReference type="EMBL" id="AP024445">
    <property type="protein sequence ID" value="BCS22876.1"/>
    <property type="molecule type" value="Genomic_DNA"/>
</dbReference>
<keyword evidence="3" id="KW-1185">Reference proteome</keyword>
<name>A0A7R7XJY6_9EURO</name>
<feature type="compositionally biased region" description="Basic and acidic residues" evidence="1">
    <location>
        <begin position="775"/>
        <end position="794"/>
    </location>
</feature>
<feature type="compositionally biased region" description="Basic and acidic residues" evidence="1">
    <location>
        <begin position="748"/>
        <end position="766"/>
    </location>
</feature>
<organism evidence="2 3">
    <name type="scientific">Aspergillus puulaauensis</name>
    <dbReference type="NCBI Taxonomy" id="1220207"/>
    <lineage>
        <taxon>Eukaryota</taxon>
        <taxon>Fungi</taxon>
        <taxon>Dikarya</taxon>
        <taxon>Ascomycota</taxon>
        <taxon>Pezizomycotina</taxon>
        <taxon>Eurotiomycetes</taxon>
        <taxon>Eurotiomycetidae</taxon>
        <taxon>Eurotiales</taxon>
        <taxon>Aspergillaceae</taxon>
        <taxon>Aspergillus</taxon>
    </lineage>
</organism>
<evidence type="ECO:0000256" key="1">
    <source>
        <dbReference type="SAM" id="MobiDB-lite"/>
    </source>
</evidence>
<dbReference type="GeneID" id="64972881"/>
<feature type="region of interest" description="Disordered" evidence="1">
    <location>
        <begin position="748"/>
        <end position="809"/>
    </location>
</feature>
<dbReference type="KEGG" id="apuu:APUU_31101S"/>